<keyword evidence="6" id="KW-1185">Reference proteome</keyword>
<organism evidence="5 6">
    <name type="scientific">Tetrabaena socialis</name>
    <dbReference type="NCBI Taxonomy" id="47790"/>
    <lineage>
        <taxon>Eukaryota</taxon>
        <taxon>Viridiplantae</taxon>
        <taxon>Chlorophyta</taxon>
        <taxon>core chlorophytes</taxon>
        <taxon>Chlorophyceae</taxon>
        <taxon>CS clade</taxon>
        <taxon>Chlamydomonadales</taxon>
        <taxon>Tetrabaenaceae</taxon>
        <taxon>Tetrabaena</taxon>
    </lineage>
</organism>
<gene>
    <name evidence="5" type="ORF">TSOC_006470</name>
</gene>
<dbReference type="InterPro" id="IPR000719">
    <property type="entry name" value="Prot_kinase_dom"/>
</dbReference>
<dbReference type="SUPFAM" id="SSF56112">
    <property type="entry name" value="Protein kinase-like (PK-like)"/>
    <property type="match status" value="1"/>
</dbReference>
<reference evidence="5 6" key="1">
    <citation type="journal article" date="2017" name="Mol. Biol. Evol.">
        <title>The 4-celled Tetrabaena socialis nuclear genome reveals the essential components for genetic control of cell number at the origin of multicellularity in the volvocine lineage.</title>
        <authorList>
            <person name="Featherston J."/>
            <person name="Arakaki Y."/>
            <person name="Hanschen E.R."/>
            <person name="Ferris P.J."/>
            <person name="Michod R.E."/>
            <person name="Olson B.J.S.C."/>
            <person name="Nozaki H."/>
            <person name="Durand P.M."/>
        </authorList>
    </citation>
    <scope>NUCLEOTIDE SEQUENCE [LARGE SCALE GENOMIC DNA]</scope>
    <source>
        <strain evidence="5 6">NIES-571</strain>
    </source>
</reference>
<sequence length="181" mass="18424">MTYSFPLSSVDHLCPSAPPGPSWSTDDNGNEYVIVELVPYGSLDKVLASQGPSLRNRSKLMMCEQICHAMCELAAEGVAHRDLAARNILVQSMQPVHVKVSDFGLARVAPPLELPVGPAQAAGAAGGGAAPDGDPAGLGGGGGVARGPAGKGGAQDSSLVPVRWSAPEVLRSGGGWSEKSD</sequence>
<dbReference type="PROSITE" id="PS50011">
    <property type="entry name" value="PROTEIN_KINASE_DOM"/>
    <property type="match status" value="1"/>
</dbReference>
<keyword evidence="1" id="KW-0547">Nucleotide-binding</keyword>
<keyword evidence="2" id="KW-0067">ATP-binding</keyword>
<dbReference type="Proteomes" id="UP000236333">
    <property type="component" value="Unassembled WGS sequence"/>
</dbReference>
<dbReference type="InterPro" id="IPR050198">
    <property type="entry name" value="Non-receptor_tyrosine_kinases"/>
</dbReference>
<dbReference type="OrthoDB" id="4062651at2759"/>
<evidence type="ECO:0000256" key="3">
    <source>
        <dbReference type="SAM" id="MobiDB-lite"/>
    </source>
</evidence>
<feature type="domain" description="Protein kinase" evidence="4">
    <location>
        <begin position="1"/>
        <end position="181"/>
    </location>
</feature>
<name>A0A2J8A3K1_9CHLO</name>
<accession>A0A2J8A3K1</accession>
<evidence type="ECO:0000259" key="4">
    <source>
        <dbReference type="PROSITE" id="PS50011"/>
    </source>
</evidence>
<evidence type="ECO:0000313" key="6">
    <source>
        <dbReference type="Proteomes" id="UP000236333"/>
    </source>
</evidence>
<evidence type="ECO:0000313" key="5">
    <source>
        <dbReference type="EMBL" id="PNH07105.1"/>
    </source>
</evidence>
<comment type="caution">
    <text evidence="5">The sequence shown here is derived from an EMBL/GenBank/DDBJ whole genome shotgun (WGS) entry which is preliminary data.</text>
</comment>
<feature type="non-terminal residue" evidence="5">
    <location>
        <position position="181"/>
    </location>
</feature>
<proteinExistence type="predicted"/>
<dbReference type="PANTHER" id="PTHR24418">
    <property type="entry name" value="TYROSINE-PROTEIN KINASE"/>
    <property type="match status" value="1"/>
</dbReference>
<dbReference type="GO" id="GO:0004672">
    <property type="term" value="F:protein kinase activity"/>
    <property type="evidence" value="ECO:0007669"/>
    <property type="project" value="InterPro"/>
</dbReference>
<dbReference type="Pfam" id="PF07714">
    <property type="entry name" value="PK_Tyr_Ser-Thr"/>
    <property type="match status" value="1"/>
</dbReference>
<keyword evidence="5" id="KW-0808">Transferase</keyword>
<dbReference type="AlphaFoldDB" id="A0A2J8A3K1"/>
<protein>
    <submittedName>
        <fullName evidence="5">Tyrosine-protein kinase JAK3</fullName>
    </submittedName>
</protein>
<dbReference type="InterPro" id="IPR011009">
    <property type="entry name" value="Kinase-like_dom_sf"/>
</dbReference>
<dbReference type="InterPro" id="IPR001245">
    <property type="entry name" value="Ser-Thr/Tyr_kinase_cat_dom"/>
</dbReference>
<dbReference type="GO" id="GO:0005524">
    <property type="term" value="F:ATP binding"/>
    <property type="evidence" value="ECO:0007669"/>
    <property type="project" value="UniProtKB-KW"/>
</dbReference>
<keyword evidence="5" id="KW-0418">Kinase</keyword>
<feature type="compositionally biased region" description="Gly residues" evidence="3">
    <location>
        <begin position="172"/>
        <end position="181"/>
    </location>
</feature>
<feature type="compositionally biased region" description="Gly residues" evidence="3">
    <location>
        <begin position="124"/>
        <end position="153"/>
    </location>
</feature>
<feature type="region of interest" description="Disordered" evidence="3">
    <location>
        <begin position="119"/>
        <end position="181"/>
    </location>
</feature>
<dbReference type="EMBL" id="PGGS01000197">
    <property type="protein sequence ID" value="PNH07105.1"/>
    <property type="molecule type" value="Genomic_DNA"/>
</dbReference>
<evidence type="ECO:0000256" key="2">
    <source>
        <dbReference type="ARBA" id="ARBA00022840"/>
    </source>
</evidence>
<evidence type="ECO:0000256" key="1">
    <source>
        <dbReference type="ARBA" id="ARBA00022741"/>
    </source>
</evidence>
<dbReference type="Gene3D" id="1.10.510.10">
    <property type="entry name" value="Transferase(Phosphotransferase) domain 1"/>
    <property type="match status" value="1"/>
</dbReference>